<organism evidence="1 2">
    <name type="scientific">Ruegeria aquimaris</name>
    <dbReference type="NCBI Taxonomy" id="2984333"/>
    <lineage>
        <taxon>Bacteria</taxon>
        <taxon>Pseudomonadati</taxon>
        <taxon>Pseudomonadota</taxon>
        <taxon>Alphaproteobacteria</taxon>
        <taxon>Rhodobacterales</taxon>
        <taxon>Roseobacteraceae</taxon>
        <taxon>Ruegeria</taxon>
    </lineage>
</organism>
<accession>A0ABT3AT08</accession>
<dbReference type="Proteomes" id="UP001320899">
    <property type="component" value="Unassembled WGS sequence"/>
</dbReference>
<sequence length="86" mass="9756">MSKRPARLSKVTPEELAELQEKADELAELQVLLNKLPLGLQVETLSDDEIERLRQIARTPEASLCGNNLLLWNNLNRQHSGLKLKN</sequence>
<evidence type="ECO:0000313" key="2">
    <source>
        <dbReference type="Proteomes" id="UP001320899"/>
    </source>
</evidence>
<dbReference type="RefSeq" id="WP_263830888.1">
    <property type="nucleotide sequence ID" value="NZ_JAOWLB010000034.1"/>
</dbReference>
<keyword evidence="2" id="KW-1185">Reference proteome</keyword>
<reference evidence="1 2" key="1">
    <citation type="submission" date="2022-10" db="EMBL/GenBank/DDBJ databases">
        <title>Ruegeria sp. nov., isolated from ocean surface sediments.</title>
        <authorList>
            <person name="He W."/>
            <person name="Xue H.-P."/>
            <person name="Zhang D.-F."/>
        </authorList>
    </citation>
    <scope>NUCLEOTIDE SEQUENCE [LARGE SCALE GENOMIC DNA]</scope>
    <source>
        <strain evidence="1 2">XHP0148</strain>
    </source>
</reference>
<evidence type="ECO:0000313" key="1">
    <source>
        <dbReference type="EMBL" id="MCV2891286.1"/>
    </source>
</evidence>
<protein>
    <submittedName>
        <fullName evidence="1">Uncharacterized protein</fullName>
    </submittedName>
</protein>
<proteinExistence type="predicted"/>
<name>A0ABT3AT08_9RHOB</name>
<comment type="caution">
    <text evidence="1">The sequence shown here is derived from an EMBL/GenBank/DDBJ whole genome shotgun (WGS) entry which is preliminary data.</text>
</comment>
<dbReference type="EMBL" id="JAOWLB010000034">
    <property type="protein sequence ID" value="MCV2891286.1"/>
    <property type="molecule type" value="Genomic_DNA"/>
</dbReference>
<gene>
    <name evidence="1" type="ORF">OE747_23450</name>
</gene>